<proteinExistence type="predicted"/>
<sequence length="84" mass="9194">MADAIDVADKFMHMAERAFKQRDDLAKELEKLSLAYVNLLEIGRDRIVALGGSCDPVHMMEAGDPSLRRAREALARHAVGGSGQ</sequence>
<dbReference type="EMBL" id="JACEGD010000021">
    <property type="protein sequence ID" value="MBH5389142.1"/>
    <property type="molecule type" value="Genomic_DNA"/>
</dbReference>
<dbReference type="RefSeq" id="WP_197967626.1">
    <property type="nucleotide sequence ID" value="NZ_JACEGD010000021.1"/>
</dbReference>
<name>A0ABS0P757_9BRAD</name>
<accession>A0ABS0P757</accession>
<evidence type="ECO:0000313" key="1">
    <source>
        <dbReference type="EMBL" id="MBH5389142.1"/>
    </source>
</evidence>
<organism evidence="1 2">
    <name type="scientific">Bradyrhizobium diversitatis</name>
    <dbReference type="NCBI Taxonomy" id="2755406"/>
    <lineage>
        <taxon>Bacteria</taxon>
        <taxon>Pseudomonadati</taxon>
        <taxon>Pseudomonadota</taxon>
        <taxon>Alphaproteobacteria</taxon>
        <taxon>Hyphomicrobiales</taxon>
        <taxon>Nitrobacteraceae</taxon>
        <taxon>Bradyrhizobium</taxon>
    </lineage>
</organism>
<protein>
    <submittedName>
        <fullName evidence="1">Uncharacterized protein</fullName>
    </submittedName>
</protein>
<dbReference type="Proteomes" id="UP001194539">
    <property type="component" value="Unassembled WGS sequence"/>
</dbReference>
<keyword evidence="2" id="KW-1185">Reference proteome</keyword>
<evidence type="ECO:0000313" key="2">
    <source>
        <dbReference type="Proteomes" id="UP001194539"/>
    </source>
</evidence>
<reference evidence="1 2" key="1">
    <citation type="submission" date="2020-07" db="EMBL/GenBank/DDBJ databases">
        <title>Bradyrhizobium diversity isolated from nodules of indigenous legumes of Western Australia.</title>
        <authorList>
            <person name="Klepa M.S."/>
        </authorList>
    </citation>
    <scope>NUCLEOTIDE SEQUENCE [LARGE SCALE GENOMIC DNA]</scope>
    <source>
        <strain evidence="1 2">CNPSo 4019</strain>
    </source>
</reference>
<comment type="caution">
    <text evidence="1">The sequence shown here is derived from an EMBL/GenBank/DDBJ whole genome shotgun (WGS) entry which is preliminary data.</text>
</comment>
<gene>
    <name evidence="1" type="ORF">H1B27_23045</name>
</gene>